<dbReference type="PANTHER" id="PTHR33112:SF10">
    <property type="entry name" value="TOL"/>
    <property type="match status" value="1"/>
</dbReference>
<sequence length="1119" mass="126633">MSSPSQVVDGVIISSNPADCLGPPAPWFFDYIFDSLEYDRWVKSVPSRLLRLVGGPGSGKTSFAALAVNRLRQNAQAHHNHQKPPLVLSVFLKPLTVRDASAAVHQEQNAIPFGVQFLAEIERQIDAKIGVNSDLSPPPSPQTQIDGTALLNSIRFKLFRLSDVWLVVDDLDCLWPIRKEYLEVEERLEQLRGIGVRVLLTSRTPFQLSTQKPICDVSLENEYDHDEEQHEGRPGLITWWECNLDHDSTGGPFWICQKCKEAGYACGNESHSPPELTSNPFPVTFDISNAPEPSMKSLIIHNLQLEHGRFWPLQPPFRSHQDEYPPLSCLGRRLISGSTTEEPSREAVDFVVKLVQLSYGNPSMALLLLETIHQAETLDAAMAKSDRFPKIVVEMFDRLIDAQIRSRLLDKTSPREVRARATLALHAIRIVGSAEKGLKFSGVEFESLKMRLLDESDRCGSHGFEDLLDSEDFEVVDEVIGAAGGLLAVETMGTRYYVRCFHPDFYNYVKERYNEFVSEWEYTITPATTLPKTTNITPSGSLPQIQSWIHECSTSHERCQAIQSSTSSSWLPTRLIDVSNPSKIHIITTSPSMKERYTTLSHCWGNIEIIKLIQANYAQLTDPSVGVNWDKLTKTFQDAITVTRALGIKYIWIDSLCIIQWDGEKAPGDFKTEGQLMHLVYRNSFLNLAGADSKDGSQGLFRSYEKNPRQRVLHEPVKIEGGRGIAGEWYILPKDYWRHELLDKILYTRGWVFQERMLAPRILHFSTHQLLWDCATLSASESLPQGLPRQIDTISATERHWRERLLLMRSTPANQPALIRAGTADDSLETFWIDSVRNYTRCELKNYISDRLQAIWGVAKVVRDGLRENGSWDENDHQEEEYAAGLWSKNLYLQLAWRVVNPRLREETRLPGLQGIHPSWSWASTIGEISLQSRLRLAGTWYRVRHHDGGEVRFEVKCLGDVEESPELAARGVEPKRDHQPELVGKKLAVRGVTVRGCWDQKTQGVRVSVVDVAVVKRFDFFPDIVLEEGREVYLLVLSAHETDEHGQLVMVNDSASGSEVSWSKPKATYNSGTGLMLEGGVGVENEYKRIGTFRFQGLGKDDMRVLVDETGVKNIWIL</sequence>
<comment type="caution">
    <text evidence="4">The sequence shown here is derived from an EMBL/GenBank/DDBJ whole genome shotgun (WGS) entry which is preliminary data.</text>
</comment>
<evidence type="ECO:0000259" key="2">
    <source>
        <dbReference type="Pfam" id="PF06985"/>
    </source>
</evidence>
<dbReference type="Pfam" id="PF06985">
    <property type="entry name" value="HET"/>
    <property type="match status" value="1"/>
</dbReference>
<protein>
    <recommendedName>
        <fullName evidence="6">Heterokaryon incompatibility domain-containing protein</fullName>
    </recommendedName>
</protein>
<dbReference type="SUPFAM" id="SSF52540">
    <property type="entry name" value="P-loop containing nucleoside triphosphate hydrolases"/>
    <property type="match status" value="1"/>
</dbReference>
<feature type="domain" description="Heterokaryon incompatibility" evidence="2">
    <location>
        <begin position="597"/>
        <end position="755"/>
    </location>
</feature>
<dbReference type="InterPro" id="IPR027417">
    <property type="entry name" value="P-loop_NTPase"/>
</dbReference>
<dbReference type="InterPro" id="IPR010730">
    <property type="entry name" value="HET"/>
</dbReference>
<evidence type="ECO:0000313" key="4">
    <source>
        <dbReference type="EMBL" id="KAK4663428.1"/>
    </source>
</evidence>
<accession>A0ABR0H6D0</accession>
<evidence type="ECO:0000256" key="1">
    <source>
        <dbReference type="ARBA" id="ARBA00022737"/>
    </source>
</evidence>
<dbReference type="RefSeq" id="XP_062763394.1">
    <property type="nucleotide sequence ID" value="XM_062906369.1"/>
</dbReference>
<evidence type="ECO:0000313" key="5">
    <source>
        <dbReference type="Proteomes" id="UP001326199"/>
    </source>
</evidence>
<name>A0ABR0H6D0_9PEZI</name>
<organism evidence="4 5">
    <name type="scientific">Podospora pseudopauciseta</name>
    <dbReference type="NCBI Taxonomy" id="2093780"/>
    <lineage>
        <taxon>Eukaryota</taxon>
        <taxon>Fungi</taxon>
        <taxon>Dikarya</taxon>
        <taxon>Ascomycota</taxon>
        <taxon>Pezizomycotina</taxon>
        <taxon>Sordariomycetes</taxon>
        <taxon>Sordariomycetidae</taxon>
        <taxon>Sordariales</taxon>
        <taxon>Podosporaceae</taxon>
        <taxon>Podospora</taxon>
    </lineage>
</organism>
<dbReference type="Proteomes" id="UP001326199">
    <property type="component" value="Unassembled WGS sequence"/>
</dbReference>
<dbReference type="EMBL" id="JAFFHB010000008">
    <property type="protein sequence ID" value="KAK4663428.1"/>
    <property type="molecule type" value="Genomic_DNA"/>
</dbReference>
<dbReference type="Gene3D" id="3.40.50.300">
    <property type="entry name" value="P-loop containing nucleotide triphosphate hydrolases"/>
    <property type="match status" value="1"/>
</dbReference>
<dbReference type="GeneID" id="87926597"/>
<gene>
    <name evidence="4" type="ORF">QC763_0098440</name>
</gene>
<dbReference type="Pfam" id="PF24883">
    <property type="entry name" value="NPHP3_N"/>
    <property type="match status" value="1"/>
</dbReference>
<dbReference type="PANTHER" id="PTHR33112">
    <property type="entry name" value="DOMAIN PROTEIN, PUTATIVE-RELATED"/>
    <property type="match status" value="1"/>
</dbReference>
<keyword evidence="1" id="KW-0677">Repeat</keyword>
<proteinExistence type="predicted"/>
<evidence type="ECO:0008006" key="6">
    <source>
        <dbReference type="Google" id="ProtNLM"/>
    </source>
</evidence>
<keyword evidence="5" id="KW-1185">Reference proteome</keyword>
<evidence type="ECO:0000259" key="3">
    <source>
        <dbReference type="Pfam" id="PF24883"/>
    </source>
</evidence>
<reference evidence="4 5" key="1">
    <citation type="journal article" date="2023" name="bioRxiv">
        <title>High-quality genome assemblies of four members of thePodospora anserinaspecies complex.</title>
        <authorList>
            <person name="Ament-Velasquez S.L."/>
            <person name="Vogan A.A."/>
            <person name="Wallerman O."/>
            <person name="Hartmann F."/>
            <person name="Gautier V."/>
            <person name="Silar P."/>
            <person name="Giraud T."/>
            <person name="Johannesson H."/>
        </authorList>
    </citation>
    <scope>NUCLEOTIDE SEQUENCE [LARGE SCALE GENOMIC DNA]</scope>
    <source>
        <strain evidence="4 5">CBS 411.78</strain>
    </source>
</reference>
<feature type="domain" description="Nephrocystin 3-like N-terminal" evidence="3">
    <location>
        <begin position="31"/>
        <end position="203"/>
    </location>
</feature>
<dbReference type="InterPro" id="IPR056884">
    <property type="entry name" value="NPHP3-like_N"/>
</dbReference>